<dbReference type="OrthoDB" id="9800332at2"/>
<dbReference type="InterPro" id="IPR031322">
    <property type="entry name" value="Shikimate/glucono_kinase"/>
</dbReference>
<accession>A0A2N3LNA7</accession>
<organism evidence="1 2">
    <name type="scientific">Heyndrickxia camelliae</name>
    <dbReference type="NCBI Taxonomy" id="1707093"/>
    <lineage>
        <taxon>Bacteria</taxon>
        <taxon>Bacillati</taxon>
        <taxon>Bacillota</taxon>
        <taxon>Bacilli</taxon>
        <taxon>Bacillales</taxon>
        <taxon>Bacillaceae</taxon>
        <taxon>Heyndrickxia</taxon>
    </lineage>
</organism>
<sequence>MLLNTKDIKGIITTGASIFLKCSIEKIMERIQYETSRPLVENKSLEEINGLYKPRKLFYELRQ</sequence>
<keyword evidence="2" id="KW-1185">Reference proteome</keyword>
<reference evidence="1 2" key="1">
    <citation type="submission" date="2017-11" db="EMBL/GenBank/DDBJ databases">
        <title>Bacillus camelliae sp. nov., isolated from pu'er tea.</title>
        <authorList>
            <person name="Niu L."/>
        </authorList>
    </citation>
    <scope>NUCLEOTIDE SEQUENCE [LARGE SCALE GENOMIC DNA]</scope>
    <source>
        <strain evidence="1 2">7578-1</strain>
    </source>
</reference>
<dbReference type="InterPro" id="IPR027417">
    <property type="entry name" value="P-loop_NTPase"/>
</dbReference>
<protein>
    <submittedName>
        <fullName evidence="1">Uncharacterized protein</fullName>
    </submittedName>
</protein>
<comment type="caution">
    <text evidence="1">The sequence shown here is derived from an EMBL/GenBank/DDBJ whole genome shotgun (WGS) entry which is preliminary data.</text>
</comment>
<name>A0A2N3LNA7_9BACI</name>
<gene>
    <name evidence="1" type="ORF">CWO92_06715</name>
</gene>
<dbReference type="Pfam" id="PF01202">
    <property type="entry name" value="SKI"/>
    <property type="match status" value="1"/>
</dbReference>
<dbReference type="Proteomes" id="UP000233440">
    <property type="component" value="Unassembled WGS sequence"/>
</dbReference>
<evidence type="ECO:0000313" key="1">
    <source>
        <dbReference type="EMBL" id="PKR86057.1"/>
    </source>
</evidence>
<evidence type="ECO:0000313" key="2">
    <source>
        <dbReference type="Proteomes" id="UP000233440"/>
    </source>
</evidence>
<dbReference type="Gene3D" id="3.40.50.300">
    <property type="entry name" value="P-loop containing nucleotide triphosphate hydrolases"/>
    <property type="match status" value="1"/>
</dbReference>
<dbReference type="EMBL" id="PIQO01000003">
    <property type="protein sequence ID" value="PKR86057.1"/>
    <property type="molecule type" value="Genomic_DNA"/>
</dbReference>
<proteinExistence type="predicted"/>
<dbReference type="AlphaFoldDB" id="A0A2N3LNA7"/>